<accession>A0A6I6DD62</accession>
<sequence>MNKVFIGCPVRNRAWVLPVYLDHIKNLDYPKELVEYCFIINDCTDNTSEILQDFAKNQKNKVKLVTKNLGSEDRHERGWYSFTRLTRLRNYLLEEFLKSDCNYFFSVDSDILVPPNALSQLINNDCEIVSALVCNGHEVGNTNIYNILKKVDGNSWHFITDFSREGLFSVDCTGAAYLIKRNVIEKHNVRYSSLYGAEDIGFCEDVKRKGIPIYCDGRIECRHIMNKIYL</sequence>
<evidence type="ECO:0000313" key="1">
    <source>
        <dbReference type="EMBL" id="QGU00565.1"/>
    </source>
</evidence>
<name>A0A6I6DD62_9FIRM</name>
<evidence type="ECO:0000313" key="2">
    <source>
        <dbReference type="Proteomes" id="UP000426444"/>
    </source>
</evidence>
<gene>
    <name evidence="1" type="ORF">SYNTR_1971</name>
</gene>
<keyword evidence="1" id="KW-0808">Transferase</keyword>
<dbReference type="RefSeq" id="WP_156204333.1">
    <property type="nucleotide sequence ID" value="NZ_CP046457.1"/>
</dbReference>
<reference evidence="2" key="1">
    <citation type="journal article" date="2019" name="Microbiology">
        <title>Complete Genome Sequence of an Uncultured Bacterium of the Candidate Phylum Bipolaricaulota.</title>
        <authorList>
            <person name="Kadnikov V.V."/>
            <person name="Mardanov A.V."/>
            <person name="Beletsky A.V."/>
            <person name="Frank Y.A."/>
            <person name="Karnachuk O.V."/>
            <person name="Ravin N.V."/>
        </authorList>
    </citation>
    <scope>NUCLEOTIDE SEQUENCE [LARGE SCALE GENOMIC DNA]</scope>
</reference>
<dbReference type="EMBL" id="CP046457">
    <property type="protein sequence ID" value="QGU00565.1"/>
    <property type="molecule type" value="Genomic_DNA"/>
</dbReference>
<dbReference type="SUPFAM" id="SSF53448">
    <property type="entry name" value="Nucleotide-diphospho-sugar transferases"/>
    <property type="match status" value="1"/>
</dbReference>
<dbReference type="InterPro" id="IPR029044">
    <property type="entry name" value="Nucleotide-diphossugar_trans"/>
</dbReference>
<dbReference type="GO" id="GO:0016740">
    <property type="term" value="F:transferase activity"/>
    <property type="evidence" value="ECO:0007669"/>
    <property type="project" value="UniProtKB-KW"/>
</dbReference>
<dbReference type="PANTHER" id="PTHR43083">
    <property type="entry name" value="MANNAN POLYMERASE II"/>
    <property type="match status" value="1"/>
</dbReference>
<dbReference type="PANTHER" id="PTHR43083:SF6">
    <property type="entry name" value="MANNAN POLYMERASE COMPLEXES SUBUNIT MNN9"/>
    <property type="match status" value="1"/>
</dbReference>
<organism evidence="1 2">
    <name type="scientific">Candidatus Syntrophocurvum alkaliphilum</name>
    <dbReference type="NCBI Taxonomy" id="2293317"/>
    <lineage>
        <taxon>Bacteria</taxon>
        <taxon>Bacillati</taxon>
        <taxon>Bacillota</taxon>
        <taxon>Clostridia</taxon>
        <taxon>Eubacteriales</taxon>
        <taxon>Syntrophomonadaceae</taxon>
        <taxon>Candidatus Syntrophocurvum</taxon>
    </lineage>
</organism>
<dbReference type="Gene3D" id="3.90.550.10">
    <property type="entry name" value="Spore Coat Polysaccharide Biosynthesis Protein SpsA, Chain A"/>
    <property type="match status" value="1"/>
</dbReference>
<dbReference type="Pfam" id="PF03452">
    <property type="entry name" value="Anp1"/>
    <property type="match status" value="1"/>
</dbReference>
<dbReference type="OrthoDB" id="183314at2"/>
<protein>
    <submittedName>
        <fullName evidence="1">Glycosyltransferases involved in cell wall biogenesis</fullName>
    </submittedName>
</protein>
<dbReference type="AlphaFoldDB" id="A0A6I6DD62"/>
<dbReference type="KEGG" id="salq:SYNTR_1971"/>
<proteinExistence type="predicted"/>
<dbReference type="InterPro" id="IPR052086">
    <property type="entry name" value="Mannan_Polymerase_Subunit"/>
</dbReference>
<dbReference type="Proteomes" id="UP000426444">
    <property type="component" value="Chromosome"/>
</dbReference>
<keyword evidence="2" id="KW-1185">Reference proteome</keyword>